<protein>
    <submittedName>
        <fullName evidence="7">ISL3 family transposase</fullName>
    </submittedName>
</protein>
<dbReference type="InterPro" id="IPR029261">
    <property type="entry name" value="Transposase_Znf"/>
</dbReference>
<evidence type="ECO:0000313" key="7">
    <source>
        <dbReference type="EMBL" id="REL28098.1"/>
    </source>
</evidence>
<dbReference type="PANTHER" id="PTHR33498:SF1">
    <property type="entry name" value="TRANSPOSASE FOR INSERTION SEQUENCE ELEMENT IS1557"/>
    <property type="match status" value="1"/>
</dbReference>
<evidence type="ECO:0000313" key="8">
    <source>
        <dbReference type="Proteomes" id="UP000256478"/>
    </source>
</evidence>
<feature type="domain" description="Transposase IS204/IS1001/IS1096/IS1165 helix-turn-helix" evidence="2">
    <location>
        <begin position="84"/>
        <end position="132"/>
    </location>
</feature>
<dbReference type="EMBL" id="QUOU01000001">
    <property type="protein sequence ID" value="REL28098.1"/>
    <property type="molecule type" value="Genomic_DNA"/>
</dbReference>
<dbReference type="EMBL" id="QUOU01000001">
    <property type="protein sequence ID" value="REL27056.1"/>
    <property type="molecule type" value="Genomic_DNA"/>
</dbReference>
<dbReference type="EMBL" id="QUOU01000001">
    <property type="protein sequence ID" value="REL27081.1"/>
    <property type="molecule type" value="Genomic_DNA"/>
</dbReference>
<name>A0A3E0TU63_9GAMM</name>
<dbReference type="NCBIfam" id="NF033550">
    <property type="entry name" value="transpos_ISL3"/>
    <property type="match status" value="1"/>
</dbReference>
<dbReference type="Proteomes" id="UP000256478">
    <property type="component" value="Unassembled WGS sequence"/>
</dbReference>
<reference evidence="7 8" key="1">
    <citation type="submission" date="2018-08" db="EMBL/GenBank/DDBJ databases">
        <title>Thalassotalea euphylliae genome.</title>
        <authorList>
            <person name="Summers S."/>
            <person name="Rice S.A."/>
            <person name="Freckelton M.L."/>
            <person name="Nedved B.T."/>
            <person name="Hadfield M.G."/>
        </authorList>
    </citation>
    <scope>NUCLEOTIDE SEQUENCE [LARGE SCALE GENOMIC DNA]</scope>
    <source>
        <strain evidence="7 8">H1</strain>
    </source>
</reference>
<dbReference type="AlphaFoldDB" id="A0A3E0TU63"/>
<dbReference type="InterPro" id="IPR032877">
    <property type="entry name" value="Transposase_HTH"/>
</dbReference>
<dbReference type="PANTHER" id="PTHR33498">
    <property type="entry name" value="TRANSPOSASE FOR INSERTION SEQUENCE ELEMENT IS1557"/>
    <property type="match status" value="1"/>
</dbReference>
<dbReference type="Pfam" id="PF01610">
    <property type="entry name" value="DDE_Tnp_ISL3"/>
    <property type="match status" value="1"/>
</dbReference>
<evidence type="ECO:0000259" key="1">
    <source>
        <dbReference type="Pfam" id="PF01610"/>
    </source>
</evidence>
<accession>A0A3E0TU63</accession>
<evidence type="ECO:0000259" key="2">
    <source>
        <dbReference type="Pfam" id="PF13542"/>
    </source>
</evidence>
<evidence type="ECO:0000313" key="6">
    <source>
        <dbReference type="EMBL" id="REL27081.1"/>
    </source>
</evidence>
<feature type="domain" description="Transposase IS204/IS1001/IS1096/IS1165 zinc-finger" evidence="3">
    <location>
        <begin position="39"/>
        <end position="79"/>
    </location>
</feature>
<evidence type="ECO:0000313" key="4">
    <source>
        <dbReference type="EMBL" id="REL25308.1"/>
    </source>
</evidence>
<organism evidence="7 8">
    <name type="scientific">Thalassotalea euphylliae</name>
    <dbReference type="NCBI Taxonomy" id="1655234"/>
    <lineage>
        <taxon>Bacteria</taxon>
        <taxon>Pseudomonadati</taxon>
        <taxon>Pseudomonadota</taxon>
        <taxon>Gammaproteobacteria</taxon>
        <taxon>Alteromonadales</taxon>
        <taxon>Colwelliaceae</taxon>
        <taxon>Thalassotalea</taxon>
    </lineage>
</organism>
<comment type="caution">
    <text evidence="7">The sequence shown here is derived from an EMBL/GenBank/DDBJ whole genome shotgun (WGS) entry which is preliminary data.</text>
</comment>
<gene>
    <name evidence="4" type="ORF">DXX93_01210</name>
    <name evidence="5" type="ORF">DXX93_11105</name>
    <name evidence="6" type="ORF">DXX93_11230</name>
    <name evidence="7" type="ORF">DXX93_17035</name>
</gene>
<feature type="domain" description="Transposase IS204/IS1001/IS1096/IS1165 DDE" evidence="1">
    <location>
        <begin position="149"/>
        <end position="388"/>
    </location>
</feature>
<dbReference type="Pfam" id="PF13542">
    <property type="entry name" value="HTH_Tnp_ISL3"/>
    <property type="match status" value="1"/>
</dbReference>
<evidence type="ECO:0000259" key="3">
    <source>
        <dbReference type="Pfam" id="PF14690"/>
    </source>
</evidence>
<proteinExistence type="predicted"/>
<dbReference type="Pfam" id="PF14690">
    <property type="entry name" value="Zn_ribbon_ISL3"/>
    <property type="match status" value="1"/>
</dbReference>
<evidence type="ECO:0000313" key="5">
    <source>
        <dbReference type="EMBL" id="REL27056.1"/>
    </source>
</evidence>
<sequence>MSELTFLAQFWEGFHVTNIETNPTSIHFTLEPNSSGRCRCGQLTNSIHDSSWRNIQDATMLGRKVSLAVKTRRIVCPNCGVVTESIRWLEPFARITKRLQSYVEGLLPILPIKHISEVTGLHWHTIKQIDKARLAQQVKAPNWSRVKRLVMDEFALFKGHRYATVIADADTYQVLWIGVGRARQHIRPFFESLGEHCQQIEAVAMDMNTAFDLEVKQHCPQARIVYDLFHVVAKYGREVVDRVRVDQANQLKHDKQARRWVKRSRWVLLKNRDNLNTHQQGYLDELLSMNRDLMVVYLLGEQLKELWYCEDEEQAKNLWQCWWQQVIESGIKPLIAFAQRLKPYLHGITSSAIYRMNTCTLEGMNNKIKLIKRMAYGYRDIEYFFLKIKAAFPGKPR</sequence>
<dbReference type="InterPro" id="IPR002560">
    <property type="entry name" value="Transposase_DDE"/>
</dbReference>
<dbReference type="RefSeq" id="WP_116006470.1">
    <property type="nucleotide sequence ID" value="NZ_QUOU01000001.1"/>
</dbReference>
<dbReference type="OrthoDB" id="5289059at2"/>
<dbReference type="InterPro" id="IPR047951">
    <property type="entry name" value="Transpos_ISL3"/>
</dbReference>
<dbReference type="EMBL" id="QUOU01000001">
    <property type="protein sequence ID" value="REL25308.1"/>
    <property type="molecule type" value="Genomic_DNA"/>
</dbReference>